<evidence type="ECO:0000259" key="1">
    <source>
        <dbReference type="PROSITE" id="PS51819"/>
    </source>
</evidence>
<evidence type="ECO:0000313" key="3">
    <source>
        <dbReference type="Proteomes" id="UP001499959"/>
    </source>
</evidence>
<reference evidence="3" key="1">
    <citation type="journal article" date="2019" name="Int. J. Syst. Evol. Microbiol.">
        <title>The Global Catalogue of Microorganisms (GCM) 10K type strain sequencing project: providing services to taxonomists for standard genome sequencing and annotation.</title>
        <authorList>
            <consortium name="The Broad Institute Genomics Platform"/>
            <consortium name="The Broad Institute Genome Sequencing Center for Infectious Disease"/>
            <person name="Wu L."/>
            <person name="Ma J."/>
        </authorList>
    </citation>
    <scope>NUCLEOTIDE SEQUENCE [LARGE SCALE GENOMIC DNA]</scope>
    <source>
        <strain evidence="3">JCM 18204</strain>
    </source>
</reference>
<evidence type="ECO:0000313" key="2">
    <source>
        <dbReference type="EMBL" id="GAA4785959.1"/>
    </source>
</evidence>
<dbReference type="Pfam" id="PF00903">
    <property type="entry name" value="Glyoxalase"/>
    <property type="match status" value="1"/>
</dbReference>
<dbReference type="InterPro" id="IPR029068">
    <property type="entry name" value="Glyas_Bleomycin-R_OHBP_Dase"/>
</dbReference>
<accession>A0ABP9AWL0</accession>
<dbReference type="RefSeq" id="WP_345302041.1">
    <property type="nucleotide sequence ID" value="NZ_BAABJE010000002.1"/>
</dbReference>
<organism evidence="2 3">
    <name type="scientific">Lysobacter hankyongensis</name>
    <dbReference type="NCBI Taxonomy" id="1176535"/>
    <lineage>
        <taxon>Bacteria</taxon>
        <taxon>Pseudomonadati</taxon>
        <taxon>Pseudomonadota</taxon>
        <taxon>Gammaproteobacteria</taxon>
        <taxon>Lysobacterales</taxon>
        <taxon>Lysobacteraceae</taxon>
        <taxon>Lysobacter</taxon>
    </lineage>
</organism>
<dbReference type="InterPro" id="IPR004360">
    <property type="entry name" value="Glyas_Fos-R_dOase_dom"/>
</dbReference>
<dbReference type="Gene3D" id="3.10.180.10">
    <property type="entry name" value="2,3-Dihydroxybiphenyl 1,2-Dioxygenase, domain 1"/>
    <property type="match status" value="1"/>
</dbReference>
<dbReference type="SUPFAM" id="SSF54593">
    <property type="entry name" value="Glyoxalase/Bleomycin resistance protein/Dihydroxybiphenyl dioxygenase"/>
    <property type="match status" value="1"/>
</dbReference>
<dbReference type="Proteomes" id="UP001499959">
    <property type="component" value="Unassembled WGS sequence"/>
</dbReference>
<comment type="caution">
    <text evidence="2">The sequence shown here is derived from an EMBL/GenBank/DDBJ whole genome shotgun (WGS) entry which is preliminary data.</text>
</comment>
<dbReference type="InterPro" id="IPR037523">
    <property type="entry name" value="VOC_core"/>
</dbReference>
<sequence length="127" mass="14301">MIVRALTPMLRTWDFPGTLAFYADVLGFACEAGGVEHGWAALRRDAVEIMVSVPNAHFEERAPAFTGSFYLRVENVDAWWASVKDRANVCYPIADFDYGMREFAIHDNNGYLLQFGRPLGGAPIRRE</sequence>
<feature type="domain" description="VOC" evidence="1">
    <location>
        <begin position="4"/>
        <end position="118"/>
    </location>
</feature>
<protein>
    <submittedName>
        <fullName evidence="2">VOC family protein</fullName>
    </submittedName>
</protein>
<name>A0ABP9AWL0_9GAMM</name>
<dbReference type="EMBL" id="BAABJE010000002">
    <property type="protein sequence ID" value="GAA4785959.1"/>
    <property type="molecule type" value="Genomic_DNA"/>
</dbReference>
<dbReference type="PROSITE" id="PS51819">
    <property type="entry name" value="VOC"/>
    <property type="match status" value="1"/>
</dbReference>
<proteinExistence type="predicted"/>
<keyword evidence="3" id="KW-1185">Reference proteome</keyword>
<gene>
    <name evidence="2" type="ORF">GCM10023307_08340</name>
</gene>